<gene>
    <name evidence="2" type="ORF">HF999_17160</name>
</gene>
<sequence length="286" mass="30539">MGDGSKRSAESSARRGQRKLAEHLADHDGVITRSAALRLGLSSSAIDRLVQAKLWIGLGGGVYLSATHTFTDEARLRAAAGATGGAVDGAAAAWWHGIAMSPPDSVSLTVPRSHRRAPTVPYLLEVHRRDLLPADLDVVRGLSVTAAPLAALESAAVGGSALLDRALQEGIVTVGGLTAAMTRNAGRRGMAEARRVLAVIAGDAESEAERLFQRMLELHHLTGWRAQFPFGVYSIDFAFPAHRLAIEIDGWAFHCTPERAMNDARKQKPGPRRMASPPVRLASARR</sequence>
<keyword evidence="3" id="KW-1185">Reference proteome</keyword>
<dbReference type="SUPFAM" id="SSF52980">
    <property type="entry name" value="Restriction endonuclease-like"/>
    <property type="match status" value="1"/>
</dbReference>
<accession>A0A846X7C7</accession>
<evidence type="ECO:0000256" key="1">
    <source>
        <dbReference type="SAM" id="MobiDB-lite"/>
    </source>
</evidence>
<dbReference type="RefSeq" id="WP_168547068.1">
    <property type="nucleotide sequence ID" value="NZ_BAAAKS010000036.1"/>
</dbReference>
<evidence type="ECO:0000313" key="3">
    <source>
        <dbReference type="Proteomes" id="UP000582646"/>
    </source>
</evidence>
<protein>
    <recommendedName>
        <fullName evidence="4">DUF559 domain-containing protein</fullName>
    </recommendedName>
</protein>
<evidence type="ECO:0000313" key="2">
    <source>
        <dbReference type="EMBL" id="NKY20092.1"/>
    </source>
</evidence>
<feature type="region of interest" description="Disordered" evidence="1">
    <location>
        <begin position="262"/>
        <end position="286"/>
    </location>
</feature>
<evidence type="ECO:0008006" key="4">
    <source>
        <dbReference type="Google" id="ProtNLM"/>
    </source>
</evidence>
<organism evidence="2 3">
    <name type="scientific">Tsukamurella spumae</name>
    <dbReference type="NCBI Taxonomy" id="44753"/>
    <lineage>
        <taxon>Bacteria</taxon>
        <taxon>Bacillati</taxon>
        <taxon>Actinomycetota</taxon>
        <taxon>Actinomycetes</taxon>
        <taxon>Mycobacteriales</taxon>
        <taxon>Tsukamurellaceae</taxon>
        <taxon>Tsukamurella</taxon>
    </lineage>
</organism>
<dbReference type="InterPro" id="IPR011335">
    <property type="entry name" value="Restrct_endonuc-II-like"/>
</dbReference>
<dbReference type="AlphaFoldDB" id="A0A846X7C7"/>
<proteinExistence type="predicted"/>
<dbReference type="Proteomes" id="UP000582646">
    <property type="component" value="Unassembled WGS sequence"/>
</dbReference>
<dbReference type="EMBL" id="JAAXOQ010000026">
    <property type="protein sequence ID" value="NKY20092.1"/>
    <property type="molecule type" value="Genomic_DNA"/>
</dbReference>
<reference evidence="2 3" key="1">
    <citation type="submission" date="2020-04" db="EMBL/GenBank/DDBJ databases">
        <title>MicrobeNet Type strains.</title>
        <authorList>
            <person name="Nicholson A.C."/>
        </authorList>
    </citation>
    <scope>NUCLEOTIDE SEQUENCE [LARGE SCALE GENOMIC DNA]</scope>
    <source>
        <strain evidence="2 3">DSM 44113</strain>
    </source>
</reference>
<name>A0A846X7C7_9ACTN</name>
<comment type="caution">
    <text evidence="2">The sequence shown here is derived from an EMBL/GenBank/DDBJ whole genome shotgun (WGS) entry which is preliminary data.</text>
</comment>
<dbReference type="Gene3D" id="3.40.960.10">
    <property type="entry name" value="VSR Endonuclease"/>
    <property type="match status" value="1"/>
</dbReference>